<feature type="region of interest" description="Disordered" evidence="1">
    <location>
        <begin position="104"/>
        <end position="126"/>
    </location>
</feature>
<dbReference type="Proteomes" id="UP000799640">
    <property type="component" value="Unassembled WGS sequence"/>
</dbReference>
<evidence type="ECO:0000256" key="1">
    <source>
        <dbReference type="SAM" id="MobiDB-lite"/>
    </source>
</evidence>
<protein>
    <submittedName>
        <fullName evidence="2">Uncharacterized protein</fullName>
    </submittedName>
</protein>
<accession>A0A6G1HRM9</accession>
<reference evidence="2" key="1">
    <citation type="journal article" date="2020" name="Stud. Mycol.">
        <title>101 Dothideomycetes genomes: a test case for predicting lifestyles and emergence of pathogens.</title>
        <authorList>
            <person name="Haridas S."/>
            <person name="Albert R."/>
            <person name="Binder M."/>
            <person name="Bloem J."/>
            <person name="Labutti K."/>
            <person name="Salamov A."/>
            <person name="Andreopoulos B."/>
            <person name="Baker S."/>
            <person name="Barry K."/>
            <person name="Bills G."/>
            <person name="Bluhm B."/>
            <person name="Cannon C."/>
            <person name="Castanera R."/>
            <person name="Culley D."/>
            <person name="Daum C."/>
            <person name="Ezra D."/>
            <person name="Gonzalez J."/>
            <person name="Henrissat B."/>
            <person name="Kuo A."/>
            <person name="Liang C."/>
            <person name="Lipzen A."/>
            <person name="Lutzoni F."/>
            <person name="Magnuson J."/>
            <person name="Mondo S."/>
            <person name="Nolan M."/>
            <person name="Ohm R."/>
            <person name="Pangilinan J."/>
            <person name="Park H.-J."/>
            <person name="Ramirez L."/>
            <person name="Alfaro M."/>
            <person name="Sun H."/>
            <person name="Tritt A."/>
            <person name="Yoshinaga Y."/>
            <person name="Zwiers L.-H."/>
            <person name="Turgeon B."/>
            <person name="Goodwin S."/>
            <person name="Spatafora J."/>
            <person name="Crous P."/>
            <person name="Grigoriev I."/>
        </authorList>
    </citation>
    <scope>NUCLEOTIDE SEQUENCE</scope>
    <source>
        <strain evidence="2">CBS 262.69</strain>
    </source>
</reference>
<evidence type="ECO:0000313" key="3">
    <source>
        <dbReference type="Proteomes" id="UP000799640"/>
    </source>
</evidence>
<dbReference type="EMBL" id="ML996699">
    <property type="protein sequence ID" value="KAF2398574.1"/>
    <property type="molecule type" value="Genomic_DNA"/>
</dbReference>
<organism evidence="2 3">
    <name type="scientific">Trichodelitschia bisporula</name>
    <dbReference type="NCBI Taxonomy" id="703511"/>
    <lineage>
        <taxon>Eukaryota</taxon>
        <taxon>Fungi</taxon>
        <taxon>Dikarya</taxon>
        <taxon>Ascomycota</taxon>
        <taxon>Pezizomycotina</taxon>
        <taxon>Dothideomycetes</taxon>
        <taxon>Dothideomycetes incertae sedis</taxon>
        <taxon>Phaeotrichales</taxon>
        <taxon>Phaeotrichaceae</taxon>
        <taxon>Trichodelitschia</taxon>
    </lineage>
</organism>
<sequence>MGEGRLSVDGKPPLGSENELLWPAYEQANWRKGLAAPAGGVSRETTVREGRAADARASLRNDGPLWQRIMEGRSSFGPQAGANQLRGRPASCCRQRCEASVLKRLPARETSNHGEGGSSPDQRAGTGGRLRCLEWRVYCRVTAVEGQRKPYIKLK</sequence>
<evidence type="ECO:0000313" key="2">
    <source>
        <dbReference type="EMBL" id="KAF2398574.1"/>
    </source>
</evidence>
<proteinExistence type="predicted"/>
<name>A0A6G1HRM9_9PEZI</name>
<dbReference type="AlphaFoldDB" id="A0A6G1HRM9"/>
<feature type="region of interest" description="Disordered" evidence="1">
    <location>
        <begin position="35"/>
        <end position="59"/>
    </location>
</feature>
<gene>
    <name evidence="2" type="ORF">EJ06DRAFT_84062</name>
</gene>
<feature type="compositionally biased region" description="Basic and acidic residues" evidence="1">
    <location>
        <begin position="45"/>
        <end position="59"/>
    </location>
</feature>
<keyword evidence="3" id="KW-1185">Reference proteome</keyword>